<proteinExistence type="inferred from homology"/>
<protein>
    <recommendedName>
        <fullName evidence="2">Succinate dehydrogenase assembly factor 4, mitochondrial</fullName>
    </recommendedName>
</protein>
<accession>A0ABQ8PIW3</accession>
<name>A0ABQ8PIW3_9FUNG</name>
<feature type="region of interest" description="Disordered" evidence="3">
    <location>
        <begin position="180"/>
        <end position="264"/>
    </location>
</feature>
<comment type="caution">
    <text evidence="4">The sequence shown here is derived from an EMBL/GenBank/DDBJ whole genome shotgun (WGS) entry which is preliminary data.</text>
</comment>
<gene>
    <name evidence="4" type="ORF">EDC05_004257</name>
</gene>
<evidence type="ECO:0000313" key="5">
    <source>
        <dbReference type="Proteomes" id="UP001151295"/>
    </source>
</evidence>
<evidence type="ECO:0000256" key="3">
    <source>
        <dbReference type="SAM" id="MobiDB-lite"/>
    </source>
</evidence>
<evidence type="ECO:0000256" key="1">
    <source>
        <dbReference type="ARBA" id="ARBA00005701"/>
    </source>
</evidence>
<feature type="compositionally biased region" description="Basic and acidic residues" evidence="3">
    <location>
        <begin position="204"/>
        <end position="218"/>
    </location>
</feature>
<dbReference type="InterPro" id="IPR012875">
    <property type="entry name" value="SDHF4"/>
</dbReference>
<reference evidence="4" key="1">
    <citation type="submission" date="2022-07" db="EMBL/GenBank/DDBJ databases">
        <title>Phylogenomic reconstructions and comparative analyses of Kickxellomycotina fungi.</title>
        <authorList>
            <person name="Reynolds N.K."/>
            <person name="Stajich J.E."/>
            <person name="Barry K."/>
            <person name="Grigoriev I.V."/>
            <person name="Crous P."/>
            <person name="Smith M.E."/>
        </authorList>
    </citation>
    <scope>NUCLEOTIDE SEQUENCE</scope>
    <source>
        <strain evidence="4">BCRC 34882</strain>
    </source>
</reference>
<organism evidence="4 5">
    <name type="scientific">Coemansia umbellata</name>
    <dbReference type="NCBI Taxonomy" id="1424467"/>
    <lineage>
        <taxon>Eukaryota</taxon>
        <taxon>Fungi</taxon>
        <taxon>Fungi incertae sedis</taxon>
        <taxon>Zoopagomycota</taxon>
        <taxon>Kickxellomycotina</taxon>
        <taxon>Kickxellomycetes</taxon>
        <taxon>Kickxellales</taxon>
        <taxon>Kickxellaceae</taxon>
        <taxon>Coemansia</taxon>
    </lineage>
</organism>
<dbReference type="Pfam" id="PF07896">
    <property type="entry name" value="DUF1674"/>
    <property type="match status" value="1"/>
</dbReference>
<keyword evidence="5" id="KW-1185">Reference proteome</keyword>
<evidence type="ECO:0000256" key="2">
    <source>
        <dbReference type="ARBA" id="ARBA00022170"/>
    </source>
</evidence>
<sequence>MAHKAIKRAIDRTNQENTASFASLHEKTSKINLSISDLHSDLKKLERMVMFDNDSSRSKSVDMEIKLAKIAQNLESKVSSCISENIAKIINTRFDAMEKKLSEKPTSRPSESSANKEWQGSICAMLDELKHMVLDMKQGFAALCMVIATQYRNEQIQKRQMAMVYNTQMLGFQQAEYSQLDTPTFPPQPQQQPTVSSPQAVVDARSRLSPEELEKFYEPAEDENDSLRPFPNNKNPDTGEINGPRGPEPTRFGDWERKGRVSDF</sequence>
<dbReference type="Proteomes" id="UP001151295">
    <property type="component" value="Unassembled WGS sequence"/>
</dbReference>
<feature type="compositionally biased region" description="Basic and acidic residues" evidence="3">
    <location>
        <begin position="251"/>
        <end position="264"/>
    </location>
</feature>
<dbReference type="EMBL" id="JANBQD010000056">
    <property type="protein sequence ID" value="KAJ1990084.1"/>
    <property type="molecule type" value="Genomic_DNA"/>
</dbReference>
<evidence type="ECO:0000313" key="4">
    <source>
        <dbReference type="EMBL" id="KAJ1990084.1"/>
    </source>
</evidence>
<dbReference type="PANTHER" id="PTHR28524:SF3">
    <property type="entry name" value="SUCCINATE DEHYDROGENASE ASSEMBLY FACTOR 4, MITOCHONDRIAL"/>
    <property type="match status" value="1"/>
</dbReference>
<comment type="similarity">
    <text evidence="1">Belongs to the SDHAF4 family.</text>
</comment>
<dbReference type="PANTHER" id="PTHR28524">
    <property type="entry name" value="SUCCINATE DEHYDROGENASE ASSEMBLY FACTOR 4, MITOCHONDRIAL"/>
    <property type="match status" value="1"/>
</dbReference>